<dbReference type="EMBL" id="SOZI01000199">
    <property type="protein sequence ID" value="TNY17465.1"/>
    <property type="molecule type" value="Genomic_DNA"/>
</dbReference>
<protein>
    <recommendedName>
        <fullName evidence="4">Proteophosphoglycan ppg4</fullName>
    </recommendedName>
</protein>
<gene>
    <name evidence="2" type="ORF">DMC30DRAFT_449694</name>
</gene>
<proteinExistence type="predicted"/>
<feature type="chain" id="PRO_5022905906" description="Proteophosphoglycan ppg4" evidence="1">
    <location>
        <begin position="24"/>
        <end position="432"/>
    </location>
</feature>
<keyword evidence="1" id="KW-0732">Signal</keyword>
<feature type="signal peptide" evidence="1">
    <location>
        <begin position="1"/>
        <end position="23"/>
    </location>
</feature>
<organism evidence="2 3">
    <name type="scientific">Rhodotorula diobovata</name>
    <dbReference type="NCBI Taxonomy" id="5288"/>
    <lineage>
        <taxon>Eukaryota</taxon>
        <taxon>Fungi</taxon>
        <taxon>Dikarya</taxon>
        <taxon>Basidiomycota</taxon>
        <taxon>Pucciniomycotina</taxon>
        <taxon>Microbotryomycetes</taxon>
        <taxon>Sporidiobolales</taxon>
        <taxon>Sporidiobolaceae</taxon>
        <taxon>Rhodotorula</taxon>
    </lineage>
</organism>
<evidence type="ECO:0000313" key="3">
    <source>
        <dbReference type="Proteomes" id="UP000311382"/>
    </source>
</evidence>
<name>A0A5C5FL63_9BASI</name>
<reference evidence="2 3" key="1">
    <citation type="submission" date="2019-03" db="EMBL/GenBank/DDBJ databases">
        <title>Rhodosporidium diobovatum UCD-FST 08-225 genome sequencing, assembly, and annotation.</title>
        <authorList>
            <person name="Fakankun I.U."/>
            <person name="Fristensky B."/>
            <person name="Levin D.B."/>
        </authorList>
    </citation>
    <scope>NUCLEOTIDE SEQUENCE [LARGE SCALE GENOMIC DNA]</scope>
    <source>
        <strain evidence="2 3">UCD-FST 08-225</strain>
    </source>
</reference>
<comment type="caution">
    <text evidence="2">The sequence shown here is derived from an EMBL/GenBank/DDBJ whole genome shotgun (WGS) entry which is preliminary data.</text>
</comment>
<evidence type="ECO:0000313" key="2">
    <source>
        <dbReference type="EMBL" id="TNY17465.1"/>
    </source>
</evidence>
<dbReference type="Proteomes" id="UP000311382">
    <property type="component" value="Unassembled WGS sequence"/>
</dbReference>
<feature type="non-terminal residue" evidence="2">
    <location>
        <position position="432"/>
    </location>
</feature>
<evidence type="ECO:0000256" key="1">
    <source>
        <dbReference type="SAM" id="SignalP"/>
    </source>
</evidence>
<accession>A0A5C5FL63</accession>
<keyword evidence="3" id="KW-1185">Reference proteome</keyword>
<evidence type="ECO:0008006" key="4">
    <source>
        <dbReference type="Google" id="ProtNLM"/>
    </source>
</evidence>
<dbReference type="AlphaFoldDB" id="A0A5C5FL63"/>
<sequence>MHTLSLAAALMSLGAALIPRTDALTCPGTAGLFRDAAGTPYCCPGIRLTGSVPPTSCSSVGLSGNPFIICRWSVPEGTSLRPGAAGFEADAGSRLYNLQMTVVGGKGDDVAGQAGAYGYQAVLNGNNPVFNSGSGLPAPFRASFLVNIRDGQEVDPTSPSVRGVDYGLGGGYSAVADADCVAGRTSLEFRPGDDCRFVVGSGGGAASKTTPGRFDTCGATGPDSGLSSSSAGKLPYRDAQGLYSGGGGGGGILGGGSASALADGAEESTSPGCGGTFGLVTSRNGWFYHTGQGPFRYTPYANLALQARVACEPLVEGDAVVVASTTVIETTSRAVDETTLSGATVTSTIDDVTTVTPPTSSVYTTEDVFTTPPTSVVQTTETSVTTPLTSTVVVKTTDTTLAAGRRTPVATQYVTDTVTTEPPTSVATATQT</sequence>